<protein>
    <submittedName>
        <fullName evidence="1">Uncharacterized protein</fullName>
    </submittedName>
</protein>
<accession>A0ABD2YLT9</accession>
<keyword evidence="2" id="KW-1185">Reference proteome</keyword>
<dbReference type="Proteomes" id="UP001630127">
    <property type="component" value="Unassembled WGS sequence"/>
</dbReference>
<dbReference type="EMBL" id="JBJUIK010000013">
    <property type="protein sequence ID" value="KAL3506875.1"/>
    <property type="molecule type" value="Genomic_DNA"/>
</dbReference>
<reference evidence="1 2" key="1">
    <citation type="submission" date="2024-11" db="EMBL/GenBank/DDBJ databases">
        <title>A near-complete genome assembly of Cinchona calisaya.</title>
        <authorList>
            <person name="Lian D.C."/>
            <person name="Zhao X.W."/>
            <person name="Wei L."/>
        </authorList>
    </citation>
    <scope>NUCLEOTIDE SEQUENCE [LARGE SCALE GENOMIC DNA]</scope>
    <source>
        <tissue evidence="1">Nenye</tissue>
    </source>
</reference>
<name>A0ABD2YLT9_9GENT</name>
<organism evidence="1 2">
    <name type="scientific">Cinchona calisaya</name>
    <dbReference type="NCBI Taxonomy" id="153742"/>
    <lineage>
        <taxon>Eukaryota</taxon>
        <taxon>Viridiplantae</taxon>
        <taxon>Streptophyta</taxon>
        <taxon>Embryophyta</taxon>
        <taxon>Tracheophyta</taxon>
        <taxon>Spermatophyta</taxon>
        <taxon>Magnoliopsida</taxon>
        <taxon>eudicotyledons</taxon>
        <taxon>Gunneridae</taxon>
        <taxon>Pentapetalae</taxon>
        <taxon>asterids</taxon>
        <taxon>lamiids</taxon>
        <taxon>Gentianales</taxon>
        <taxon>Rubiaceae</taxon>
        <taxon>Cinchonoideae</taxon>
        <taxon>Cinchoneae</taxon>
        <taxon>Cinchona</taxon>
    </lineage>
</organism>
<evidence type="ECO:0000313" key="2">
    <source>
        <dbReference type="Proteomes" id="UP001630127"/>
    </source>
</evidence>
<gene>
    <name evidence="1" type="ORF">ACH5RR_032257</name>
</gene>
<evidence type="ECO:0000313" key="1">
    <source>
        <dbReference type="EMBL" id="KAL3506875.1"/>
    </source>
</evidence>
<comment type="caution">
    <text evidence="1">The sequence shown here is derived from an EMBL/GenBank/DDBJ whole genome shotgun (WGS) entry which is preliminary data.</text>
</comment>
<dbReference type="AlphaFoldDB" id="A0ABD2YLT9"/>
<sequence>MFRLTNKIRNCRVGILNRNRGLKFKARKKIADIKKTIKKVRESDKEDNRKNIMDLKIKSRKAYKDEELFWSQKARIKWLKEDDQNTNFIHIAVCNRRKETGFPSYRNLMKSGVGVIMRL</sequence>
<proteinExistence type="predicted"/>